<dbReference type="Gene3D" id="3.30.450.20">
    <property type="entry name" value="PAS domain"/>
    <property type="match status" value="1"/>
</dbReference>
<dbReference type="PROSITE" id="PS50109">
    <property type="entry name" value="HIS_KIN"/>
    <property type="match status" value="1"/>
</dbReference>
<evidence type="ECO:0000259" key="18">
    <source>
        <dbReference type="PROSITE" id="PS50109"/>
    </source>
</evidence>
<keyword evidence="12" id="KW-0902">Two-component regulatory system</keyword>
<feature type="domain" description="HPt" evidence="22">
    <location>
        <begin position="883"/>
        <end position="977"/>
    </location>
</feature>
<dbReference type="Gene3D" id="3.30.565.10">
    <property type="entry name" value="Histidine kinase-like ATPase, C-terminal domain"/>
    <property type="match status" value="1"/>
</dbReference>
<feature type="domain" description="PAC" evidence="21">
    <location>
        <begin position="303"/>
        <end position="353"/>
    </location>
</feature>
<feature type="compositionally biased region" description="Low complexity" evidence="16">
    <location>
        <begin position="608"/>
        <end position="619"/>
    </location>
</feature>
<keyword evidence="10 23" id="KW-0547">Nucleotide-binding</keyword>
<dbReference type="Pfam" id="PF00512">
    <property type="entry name" value="HisKA"/>
    <property type="match status" value="1"/>
</dbReference>
<keyword evidence="11 17" id="KW-1133">Transmembrane helix</keyword>
<dbReference type="RefSeq" id="WP_377385459.1">
    <property type="nucleotide sequence ID" value="NZ_JBHUIX010000001.1"/>
</dbReference>
<evidence type="ECO:0000259" key="22">
    <source>
        <dbReference type="PROSITE" id="PS50894"/>
    </source>
</evidence>
<dbReference type="Proteomes" id="UP001597413">
    <property type="component" value="Unassembled WGS sequence"/>
</dbReference>
<keyword evidence="24" id="KW-1185">Reference proteome</keyword>
<dbReference type="PROSITE" id="PS50894">
    <property type="entry name" value="HPT"/>
    <property type="match status" value="1"/>
</dbReference>
<proteinExistence type="predicted"/>
<evidence type="ECO:0000256" key="4">
    <source>
        <dbReference type="ARBA" id="ARBA00022475"/>
    </source>
</evidence>
<dbReference type="CDD" id="cd16922">
    <property type="entry name" value="HATPase_EvgS-ArcB-TorS-like"/>
    <property type="match status" value="1"/>
</dbReference>
<sequence length="993" mass="105439">MHNRSSPFRAPSQPLRHLLFVGLVVVLVTAGVSLYRYGEAVRAEIDNLAIGNSDSLQWTLAQLEIEYYQLEEALTHGSPESHVDLEDFSRSFDIFYSRVETIRDGAGFQAVTETAAAAAAMARLGDYLTKTAALIDAGPETLKIAFPALRAETRALVTEVRTVSSYGVRALAERARDQREKVFESLIRLASLAAALLATVSGGFVITWWLWRYGRNQTQSLAFAKARLEAVIGTSIDAVIVVDHNGRVIEFNGAAEKVFGYSRAEAQGALMHELIVPGHMKTAHDAGFRRYRAGGVPRIAGHGLIGLQARRKDGTVFPAELSVTATRIGKVEIFVGFLRDITDRVAAEQELIDARDAAMAGERAQSEFVAVMSHEMRTPLNGLLGTLDLLVETPLDETQRRFVDSMQKAGEILLSHVNNTLDVERLDAGKFSMVREPFAPMAVADEIVQTQAGAAAARGNLLVAQAEGRLPDAVEGDALRIRQVLINLVGNAIKFTRNGQISVEVEYHRDGGILEYRVIDTGIGIPADQTDRIFDDFVTLDPELSREATGSGLGLSIARRLMRAMRGEIGVESDVGKGSAFWITLPAPVVLSMPAPRPPPRLTPKPHAPSMASAQSAAASAAEAGSGAILVSANAPLLLTPQNGPVPPRGGAGFGNGPADPPPPGPPAATPSGAPPPAEGQAIDVLVVEDNDINRVVLCEMLRRGGHRFDEARDGMEGVDVANKRRFDVILIDLNMPRMNGIEATEAIRASDGPNRNTPIIAVTANVLPEARARLEAAGVCRVISKPITRRILEQVLADELAAARDKTSSAGRDNASGAARPATPEGAGREVFSDHAPPKLSSKTGPRRPGVAVSHGAGGAMPKHDAPLLNLETHTDLAQSLGPDLMAQTLGQFLAEGESMLPRLTAVAAQAEPAATAALAHKFAGSAALLGAERLHRLLKAIDTPLRHVPPGAPPSDSVAAALTALPAVWTATRAMVVPPIPPSTGPDHAVN</sequence>
<keyword evidence="6 15" id="KW-0597">Phosphoprotein</keyword>
<evidence type="ECO:0000256" key="2">
    <source>
        <dbReference type="ARBA" id="ARBA00004429"/>
    </source>
</evidence>
<feature type="domain" description="PAS" evidence="20">
    <location>
        <begin position="224"/>
        <end position="295"/>
    </location>
</feature>
<gene>
    <name evidence="23" type="ORF">ACFSM0_00320</name>
</gene>
<evidence type="ECO:0000256" key="9">
    <source>
        <dbReference type="ARBA" id="ARBA00022777"/>
    </source>
</evidence>
<feature type="modified residue" description="Phosphohistidine" evidence="14">
    <location>
        <position position="922"/>
    </location>
</feature>
<feature type="region of interest" description="Disordered" evidence="16">
    <location>
        <begin position="805"/>
        <end position="867"/>
    </location>
</feature>
<protein>
    <recommendedName>
        <fullName evidence="3">histidine kinase</fullName>
        <ecNumber evidence="3">2.7.13.3</ecNumber>
    </recommendedName>
</protein>
<dbReference type="Gene3D" id="3.40.50.2300">
    <property type="match status" value="1"/>
</dbReference>
<dbReference type="SMART" id="SM00448">
    <property type="entry name" value="REC"/>
    <property type="match status" value="1"/>
</dbReference>
<organism evidence="23 24">
    <name type="scientific">Rhodobacter lacus</name>
    <dbReference type="NCBI Taxonomy" id="1641972"/>
    <lineage>
        <taxon>Bacteria</taxon>
        <taxon>Pseudomonadati</taxon>
        <taxon>Pseudomonadota</taxon>
        <taxon>Alphaproteobacteria</taxon>
        <taxon>Rhodobacterales</taxon>
        <taxon>Rhodobacter group</taxon>
        <taxon>Rhodobacter</taxon>
    </lineage>
</organism>
<evidence type="ECO:0000256" key="6">
    <source>
        <dbReference type="ARBA" id="ARBA00022553"/>
    </source>
</evidence>
<evidence type="ECO:0000256" key="1">
    <source>
        <dbReference type="ARBA" id="ARBA00000085"/>
    </source>
</evidence>
<evidence type="ECO:0000256" key="5">
    <source>
        <dbReference type="ARBA" id="ARBA00022519"/>
    </source>
</evidence>
<evidence type="ECO:0000256" key="15">
    <source>
        <dbReference type="PROSITE-ProRule" id="PRU00169"/>
    </source>
</evidence>
<dbReference type="InterPro" id="IPR008207">
    <property type="entry name" value="Sig_transdc_His_kin_Hpt_dom"/>
</dbReference>
<dbReference type="SMART" id="SM00387">
    <property type="entry name" value="HATPase_c"/>
    <property type="match status" value="1"/>
</dbReference>
<evidence type="ECO:0000256" key="11">
    <source>
        <dbReference type="ARBA" id="ARBA00022989"/>
    </source>
</evidence>
<keyword evidence="4" id="KW-1003">Cell membrane</keyword>
<feature type="compositionally biased region" description="Pro residues" evidence="16">
    <location>
        <begin position="659"/>
        <end position="678"/>
    </location>
</feature>
<name>A0ABW5A3F6_9RHOB</name>
<feature type="compositionally biased region" description="Pro residues" evidence="16">
    <location>
        <begin position="595"/>
        <end position="607"/>
    </location>
</feature>
<dbReference type="InterPro" id="IPR001789">
    <property type="entry name" value="Sig_transdc_resp-reg_receiver"/>
</dbReference>
<reference evidence="24" key="1">
    <citation type="journal article" date="2019" name="Int. J. Syst. Evol. Microbiol.">
        <title>The Global Catalogue of Microorganisms (GCM) 10K type strain sequencing project: providing services to taxonomists for standard genome sequencing and annotation.</title>
        <authorList>
            <consortium name="The Broad Institute Genomics Platform"/>
            <consortium name="The Broad Institute Genome Sequencing Center for Infectious Disease"/>
            <person name="Wu L."/>
            <person name="Ma J."/>
        </authorList>
    </citation>
    <scope>NUCLEOTIDE SEQUENCE [LARGE SCALE GENOMIC DNA]</scope>
    <source>
        <strain evidence="24">CCUG 55131</strain>
    </source>
</reference>
<dbReference type="InterPro" id="IPR036890">
    <property type="entry name" value="HATPase_C_sf"/>
</dbReference>
<keyword evidence="7" id="KW-0808">Transferase</keyword>
<evidence type="ECO:0000256" key="14">
    <source>
        <dbReference type="PROSITE-ProRule" id="PRU00110"/>
    </source>
</evidence>
<evidence type="ECO:0000259" key="20">
    <source>
        <dbReference type="PROSITE" id="PS50112"/>
    </source>
</evidence>
<keyword evidence="13 17" id="KW-0472">Membrane</keyword>
<evidence type="ECO:0000256" key="12">
    <source>
        <dbReference type="ARBA" id="ARBA00023012"/>
    </source>
</evidence>
<dbReference type="InterPro" id="IPR036641">
    <property type="entry name" value="HPT_dom_sf"/>
</dbReference>
<evidence type="ECO:0000256" key="8">
    <source>
        <dbReference type="ARBA" id="ARBA00022692"/>
    </source>
</evidence>
<dbReference type="Gene3D" id="1.10.287.130">
    <property type="match status" value="1"/>
</dbReference>
<dbReference type="NCBIfam" id="TIGR00229">
    <property type="entry name" value="sensory_box"/>
    <property type="match status" value="1"/>
</dbReference>
<dbReference type="Gene3D" id="1.20.120.160">
    <property type="entry name" value="HPT domain"/>
    <property type="match status" value="1"/>
</dbReference>
<dbReference type="InterPro" id="IPR000700">
    <property type="entry name" value="PAS-assoc_C"/>
</dbReference>
<dbReference type="PANTHER" id="PTHR43047">
    <property type="entry name" value="TWO-COMPONENT HISTIDINE PROTEIN KINASE"/>
    <property type="match status" value="1"/>
</dbReference>
<dbReference type="CDD" id="cd17546">
    <property type="entry name" value="REC_hyHK_CKI1_RcsC-like"/>
    <property type="match status" value="1"/>
</dbReference>
<dbReference type="PROSITE" id="PS50113">
    <property type="entry name" value="PAC"/>
    <property type="match status" value="1"/>
</dbReference>
<dbReference type="InterPro" id="IPR005467">
    <property type="entry name" value="His_kinase_dom"/>
</dbReference>
<dbReference type="Pfam" id="PF01627">
    <property type="entry name" value="Hpt"/>
    <property type="match status" value="1"/>
</dbReference>
<feature type="region of interest" description="Disordered" evidence="16">
    <location>
        <begin position="594"/>
        <end position="619"/>
    </location>
</feature>
<dbReference type="InterPro" id="IPR013767">
    <property type="entry name" value="PAS_fold"/>
</dbReference>
<feature type="modified residue" description="4-aspartylphosphate" evidence="15">
    <location>
        <position position="733"/>
    </location>
</feature>
<dbReference type="Pfam" id="PF00989">
    <property type="entry name" value="PAS"/>
    <property type="match status" value="1"/>
</dbReference>
<feature type="domain" description="Response regulatory" evidence="19">
    <location>
        <begin position="684"/>
        <end position="801"/>
    </location>
</feature>
<dbReference type="PROSITE" id="PS50112">
    <property type="entry name" value="PAS"/>
    <property type="match status" value="1"/>
</dbReference>
<dbReference type="SUPFAM" id="SSF55785">
    <property type="entry name" value="PYP-like sensor domain (PAS domain)"/>
    <property type="match status" value="1"/>
</dbReference>
<dbReference type="SUPFAM" id="SSF52172">
    <property type="entry name" value="CheY-like"/>
    <property type="match status" value="1"/>
</dbReference>
<keyword evidence="9" id="KW-0418">Kinase</keyword>
<dbReference type="SMART" id="SM00086">
    <property type="entry name" value="PAC"/>
    <property type="match status" value="1"/>
</dbReference>
<evidence type="ECO:0000256" key="3">
    <source>
        <dbReference type="ARBA" id="ARBA00012438"/>
    </source>
</evidence>
<dbReference type="SUPFAM" id="SSF47226">
    <property type="entry name" value="Histidine-containing phosphotransfer domain, HPT domain"/>
    <property type="match status" value="1"/>
</dbReference>
<dbReference type="PROSITE" id="PS50110">
    <property type="entry name" value="RESPONSE_REGULATORY"/>
    <property type="match status" value="1"/>
</dbReference>
<evidence type="ECO:0000256" key="16">
    <source>
        <dbReference type="SAM" id="MobiDB-lite"/>
    </source>
</evidence>
<dbReference type="InterPro" id="IPR001610">
    <property type="entry name" value="PAC"/>
</dbReference>
<accession>A0ABW5A3F6</accession>
<dbReference type="EC" id="2.7.13.3" evidence="3"/>
<feature type="compositionally biased region" description="Basic and acidic residues" evidence="16">
    <location>
        <begin position="828"/>
        <end position="838"/>
    </location>
</feature>
<feature type="domain" description="Histidine kinase" evidence="18">
    <location>
        <begin position="371"/>
        <end position="589"/>
    </location>
</feature>
<evidence type="ECO:0000256" key="13">
    <source>
        <dbReference type="ARBA" id="ARBA00023136"/>
    </source>
</evidence>
<dbReference type="SMART" id="SM00388">
    <property type="entry name" value="HisKA"/>
    <property type="match status" value="1"/>
</dbReference>
<evidence type="ECO:0000313" key="23">
    <source>
        <dbReference type="EMBL" id="MFD2172525.1"/>
    </source>
</evidence>
<evidence type="ECO:0000259" key="19">
    <source>
        <dbReference type="PROSITE" id="PS50110"/>
    </source>
</evidence>
<keyword evidence="8 17" id="KW-0812">Transmembrane</keyword>
<evidence type="ECO:0000256" key="10">
    <source>
        <dbReference type="ARBA" id="ARBA00022840"/>
    </source>
</evidence>
<feature type="transmembrane region" description="Helical" evidence="17">
    <location>
        <begin position="186"/>
        <end position="211"/>
    </location>
</feature>
<dbReference type="InterPro" id="IPR035965">
    <property type="entry name" value="PAS-like_dom_sf"/>
</dbReference>
<evidence type="ECO:0000256" key="17">
    <source>
        <dbReference type="SAM" id="Phobius"/>
    </source>
</evidence>
<dbReference type="InterPro" id="IPR011006">
    <property type="entry name" value="CheY-like_superfamily"/>
</dbReference>
<dbReference type="EMBL" id="JBHUIX010000001">
    <property type="protein sequence ID" value="MFD2172525.1"/>
    <property type="molecule type" value="Genomic_DNA"/>
</dbReference>
<feature type="transmembrane region" description="Helical" evidence="17">
    <location>
        <begin position="15"/>
        <end position="35"/>
    </location>
</feature>
<dbReference type="SUPFAM" id="SSF55874">
    <property type="entry name" value="ATPase domain of HSP90 chaperone/DNA topoisomerase II/histidine kinase"/>
    <property type="match status" value="1"/>
</dbReference>
<comment type="catalytic activity">
    <reaction evidence="1">
        <text>ATP + protein L-histidine = ADP + protein N-phospho-L-histidine.</text>
        <dbReference type="EC" id="2.7.13.3"/>
    </reaction>
</comment>
<dbReference type="GO" id="GO:0005524">
    <property type="term" value="F:ATP binding"/>
    <property type="evidence" value="ECO:0007669"/>
    <property type="project" value="UniProtKB-KW"/>
</dbReference>
<evidence type="ECO:0000256" key="7">
    <source>
        <dbReference type="ARBA" id="ARBA00022679"/>
    </source>
</evidence>
<evidence type="ECO:0000259" key="21">
    <source>
        <dbReference type="PROSITE" id="PS50113"/>
    </source>
</evidence>
<comment type="subcellular location">
    <subcellularLocation>
        <location evidence="2">Cell inner membrane</location>
        <topology evidence="2">Multi-pass membrane protein</topology>
    </subcellularLocation>
</comment>
<keyword evidence="5" id="KW-0997">Cell inner membrane</keyword>
<feature type="region of interest" description="Disordered" evidence="16">
    <location>
        <begin position="640"/>
        <end position="679"/>
    </location>
</feature>
<keyword evidence="10 23" id="KW-0067">ATP-binding</keyword>
<comment type="caution">
    <text evidence="23">The sequence shown here is derived from an EMBL/GenBank/DDBJ whole genome shotgun (WGS) entry which is preliminary data.</text>
</comment>
<dbReference type="SMART" id="SM00091">
    <property type="entry name" value="PAS"/>
    <property type="match status" value="1"/>
</dbReference>
<dbReference type="InterPro" id="IPR004358">
    <property type="entry name" value="Sig_transdc_His_kin-like_C"/>
</dbReference>
<dbReference type="InterPro" id="IPR003661">
    <property type="entry name" value="HisK_dim/P_dom"/>
</dbReference>
<dbReference type="CDD" id="cd00082">
    <property type="entry name" value="HisKA"/>
    <property type="match status" value="1"/>
</dbReference>
<dbReference type="Pfam" id="PF02518">
    <property type="entry name" value="HATPase_c"/>
    <property type="match status" value="1"/>
</dbReference>
<dbReference type="InterPro" id="IPR003594">
    <property type="entry name" value="HATPase_dom"/>
</dbReference>
<evidence type="ECO:0000313" key="24">
    <source>
        <dbReference type="Proteomes" id="UP001597413"/>
    </source>
</evidence>
<dbReference type="InterPro" id="IPR000014">
    <property type="entry name" value="PAS"/>
</dbReference>
<dbReference type="SUPFAM" id="SSF47384">
    <property type="entry name" value="Homodimeric domain of signal transducing histidine kinase"/>
    <property type="match status" value="1"/>
</dbReference>
<dbReference type="PRINTS" id="PR00344">
    <property type="entry name" value="BCTRLSENSOR"/>
</dbReference>
<dbReference type="Pfam" id="PF00072">
    <property type="entry name" value="Response_reg"/>
    <property type="match status" value="1"/>
</dbReference>
<dbReference type="InterPro" id="IPR036097">
    <property type="entry name" value="HisK_dim/P_sf"/>
</dbReference>
<dbReference type="CDD" id="cd00130">
    <property type="entry name" value="PAS"/>
    <property type="match status" value="1"/>
</dbReference>